<accession>A0ABS4G8U5</accession>
<dbReference type="Proteomes" id="UP001519271">
    <property type="component" value="Unassembled WGS sequence"/>
</dbReference>
<dbReference type="EMBL" id="JAGGKC010000054">
    <property type="protein sequence ID" value="MBP1920962.1"/>
    <property type="molecule type" value="Genomic_DNA"/>
</dbReference>
<reference evidence="1 2" key="1">
    <citation type="submission" date="2021-03" db="EMBL/GenBank/DDBJ databases">
        <title>Genomic Encyclopedia of Type Strains, Phase IV (KMG-IV): sequencing the most valuable type-strain genomes for metagenomic binning, comparative biology and taxonomic classification.</title>
        <authorList>
            <person name="Goeker M."/>
        </authorList>
    </citation>
    <scope>NUCLEOTIDE SEQUENCE [LARGE SCALE GENOMIC DNA]</scope>
    <source>
        <strain evidence="1 2">DSM 6139</strain>
    </source>
</reference>
<protein>
    <submittedName>
        <fullName evidence="1">Uncharacterized protein</fullName>
    </submittedName>
</protein>
<sequence>MVDVIAEKAKRNQEATHLIGKGKQSKDMASQEVVKPIDTNKELGKIAGVSKMTAVNICAKCSFRE</sequence>
<keyword evidence="2" id="KW-1185">Reference proteome</keyword>
<evidence type="ECO:0000313" key="2">
    <source>
        <dbReference type="Proteomes" id="UP001519271"/>
    </source>
</evidence>
<gene>
    <name evidence="1" type="ORF">J2Z34_003484</name>
</gene>
<comment type="caution">
    <text evidence="1">The sequence shown here is derived from an EMBL/GenBank/DDBJ whole genome shotgun (WGS) entry which is preliminary data.</text>
</comment>
<organism evidence="1 2">
    <name type="scientific">Youngiibacter multivorans</name>
    <dbReference type="NCBI Taxonomy" id="937251"/>
    <lineage>
        <taxon>Bacteria</taxon>
        <taxon>Bacillati</taxon>
        <taxon>Bacillota</taxon>
        <taxon>Clostridia</taxon>
        <taxon>Eubacteriales</taxon>
        <taxon>Clostridiaceae</taxon>
        <taxon>Youngiibacter</taxon>
    </lineage>
</organism>
<dbReference type="RefSeq" id="WP_209461110.1">
    <property type="nucleotide sequence ID" value="NZ_JAGGKC010000054.1"/>
</dbReference>
<name>A0ABS4G8U5_9CLOT</name>
<proteinExistence type="predicted"/>
<evidence type="ECO:0000313" key="1">
    <source>
        <dbReference type="EMBL" id="MBP1920962.1"/>
    </source>
</evidence>